<sequence>LDVVERLHTLWKSILKRDVNITANFLDCGGSSLQAQILLEKIRNNFPSSIPDTFIFICPSITAQAQFLNKDKLPAKAMTQDGNKNHIRNNLLGKRRVVLEVK</sequence>
<organism evidence="2 3">
    <name type="scientific">Aeromonas salmonicida subsp. salmonicida 01-B526</name>
    <dbReference type="NCBI Taxonomy" id="1076135"/>
    <lineage>
        <taxon>Bacteria</taxon>
        <taxon>Pseudomonadati</taxon>
        <taxon>Pseudomonadota</taxon>
        <taxon>Gammaproteobacteria</taxon>
        <taxon>Aeromonadales</taxon>
        <taxon>Aeromonadaceae</taxon>
        <taxon>Aeromonas</taxon>
    </lineage>
</organism>
<comment type="caution">
    <text evidence="2">The sequence shown here is derived from an EMBL/GenBank/DDBJ whole genome shotgun (WGS) entry which is preliminary data.</text>
</comment>
<name>A0ABP2N6B9_AERSS</name>
<dbReference type="PROSITE" id="PS50075">
    <property type="entry name" value="CARRIER"/>
    <property type="match status" value="1"/>
</dbReference>
<evidence type="ECO:0000313" key="2">
    <source>
        <dbReference type="EMBL" id="EHI54475.1"/>
    </source>
</evidence>
<dbReference type="EMBL" id="AGVO01000001">
    <property type="protein sequence ID" value="EHI54475.1"/>
    <property type="molecule type" value="Genomic_DNA"/>
</dbReference>
<dbReference type="Gene3D" id="1.10.1200.10">
    <property type="entry name" value="ACP-like"/>
    <property type="match status" value="1"/>
</dbReference>
<feature type="non-terminal residue" evidence="2">
    <location>
        <position position="1"/>
    </location>
</feature>
<dbReference type="Pfam" id="PF00550">
    <property type="entry name" value="PP-binding"/>
    <property type="match status" value="1"/>
</dbReference>
<feature type="domain" description="Carrier" evidence="1">
    <location>
        <begin position="1"/>
        <end position="72"/>
    </location>
</feature>
<accession>A0ABP2N6B9</accession>
<protein>
    <recommendedName>
        <fullName evidence="1">Carrier domain-containing protein</fullName>
    </recommendedName>
</protein>
<evidence type="ECO:0000313" key="3">
    <source>
        <dbReference type="Proteomes" id="UP000006428"/>
    </source>
</evidence>
<dbReference type="RefSeq" id="WP_005309647.1">
    <property type="nucleotide sequence ID" value="NZ_AGVO01000001.1"/>
</dbReference>
<dbReference type="SUPFAM" id="SSF47336">
    <property type="entry name" value="ACP-like"/>
    <property type="match status" value="1"/>
</dbReference>
<evidence type="ECO:0000259" key="1">
    <source>
        <dbReference type="PROSITE" id="PS50075"/>
    </source>
</evidence>
<keyword evidence="3" id="KW-1185">Reference proteome</keyword>
<gene>
    <name evidence="2" type="ORF">IYQ_00005</name>
</gene>
<dbReference type="InterPro" id="IPR009081">
    <property type="entry name" value="PP-bd_ACP"/>
</dbReference>
<proteinExistence type="predicted"/>
<dbReference type="Proteomes" id="UP000006428">
    <property type="component" value="Unassembled WGS sequence"/>
</dbReference>
<dbReference type="InterPro" id="IPR036736">
    <property type="entry name" value="ACP-like_sf"/>
</dbReference>
<reference evidence="2 3" key="1">
    <citation type="journal article" date="2012" name="Front. Microbiol.">
        <title>Draft Genome Sequence of the Virulent Strain 01-B526 of the Fish Pathogen Aeromonas salmonicida.</title>
        <authorList>
            <person name="Charette S.J."/>
            <person name="Brochu F."/>
            <person name="Boyle B."/>
            <person name="Filion G."/>
            <person name="Tanaka K.H."/>
            <person name="Derome N."/>
        </authorList>
    </citation>
    <scope>NUCLEOTIDE SEQUENCE [LARGE SCALE GENOMIC DNA]</scope>
    <source>
        <strain evidence="2 3">01-B526</strain>
    </source>
</reference>